<dbReference type="SUPFAM" id="SSF51412">
    <property type="entry name" value="Inosine monophosphate dehydrogenase (IMPDH)"/>
    <property type="match status" value="1"/>
</dbReference>
<evidence type="ECO:0000313" key="1">
    <source>
        <dbReference type="EMBL" id="CAE4663603.1"/>
    </source>
</evidence>
<reference evidence="1" key="1">
    <citation type="submission" date="2021-01" db="EMBL/GenBank/DDBJ databases">
        <authorList>
            <person name="Corre E."/>
            <person name="Pelletier E."/>
            <person name="Niang G."/>
            <person name="Scheremetjew M."/>
            <person name="Finn R."/>
            <person name="Kale V."/>
            <person name="Holt S."/>
            <person name="Cochrane G."/>
            <person name="Meng A."/>
            <person name="Brown T."/>
            <person name="Cohen L."/>
        </authorList>
    </citation>
    <scope>NUCLEOTIDE SEQUENCE</scope>
    <source>
        <strain evidence="1">GSO104</strain>
    </source>
</reference>
<name>A0A7S4T6D6_9STRA</name>
<dbReference type="PANTHER" id="PTHR32332:SF33">
    <property type="entry name" value="NITRONATE MONOOXYGENASE DOMAIN-CONTAINING PROTEIN"/>
    <property type="match status" value="1"/>
</dbReference>
<dbReference type="EMBL" id="HBNS01058434">
    <property type="protein sequence ID" value="CAE4663603.1"/>
    <property type="molecule type" value="Transcribed_RNA"/>
</dbReference>
<sequence length="443" mass="48378">MMVSLASTYLQKSSYLLFPPSTDLCWRLANYCEVWLAKHADDGTLIDDGFVGVNLLTKVQLPTVPSLYGSMLAGVDYVLMGAGIPMKIPGILDNLSECVDCEQQIDMVDSSEGFALKFSPHAFWKASGRPDLAKPIKRPDFIPIVSSVVLAQSMLKRASGKGPTGGIDGFVVELNTAGGHNAPPRGFHYDAKKKTHSNDLNERGEPIYGEKDDVDLEKFAKVAKGLPFWLAGSYADPSLLCDVVGIGGAGVQVGTAFALARESGMERKTRQKILNDLAEEDLDVFTDPAASPTGFPFKVLELEGSLSEAETYENRPRACSMGYLREMYTKEDGTMGFRCAAEPVDAYLKKGGEIEATHGRKCLCNALCANVGMPQVYPKSGYAEDMLITIGDDINNCRRYLKQDENGDWSYSATDVIDYLLSEYKERGLAKKENADAFVFAPK</sequence>
<dbReference type="PANTHER" id="PTHR32332">
    <property type="entry name" value="2-NITROPROPANE DIOXYGENASE"/>
    <property type="match status" value="1"/>
</dbReference>
<dbReference type="AlphaFoldDB" id="A0A7S4T6D6"/>
<gene>
    <name evidence="1" type="ORF">DBRI00130_LOCUS42028</name>
</gene>
<organism evidence="1">
    <name type="scientific">Ditylum brightwellii</name>
    <dbReference type="NCBI Taxonomy" id="49249"/>
    <lineage>
        <taxon>Eukaryota</taxon>
        <taxon>Sar</taxon>
        <taxon>Stramenopiles</taxon>
        <taxon>Ochrophyta</taxon>
        <taxon>Bacillariophyta</taxon>
        <taxon>Mediophyceae</taxon>
        <taxon>Lithodesmiophycidae</taxon>
        <taxon>Lithodesmiales</taxon>
        <taxon>Lithodesmiaceae</taxon>
        <taxon>Ditylum</taxon>
    </lineage>
</organism>
<dbReference type="InterPro" id="IPR013785">
    <property type="entry name" value="Aldolase_TIM"/>
</dbReference>
<protein>
    <recommendedName>
        <fullName evidence="2">Nitronate monooxygenase domain-containing protein</fullName>
    </recommendedName>
</protein>
<evidence type="ECO:0008006" key="2">
    <source>
        <dbReference type="Google" id="ProtNLM"/>
    </source>
</evidence>
<dbReference type="Gene3D" id="3.20.20.70">
    <property type="entry name" value="Aldolase class I"/>
    <property type="match status" value="1"/>
</dbReference>
<proteinExistence type="predicted"/>
<accession>A0A7S4T6D6</accession>